<comment type="caution">
    <text evidence="2">The sequence shown here is derived from an EMBL/GenBank/DDBJ whole genome shotgun (WGS) entry which is preliminary data.</text>
</comment>
<feature type="compositionally biased region" description="Basic and acidic residues" evidence="1">
    <location>
        <begin position="46"/>
        <end position="56"/>
    </location>
</feature>
<dbReference type="AlphaFoldDB" id="A0A645CSA8"/>
<sequence>MWDGRTDAGRAGRVADLNFHVGRAACSRCRLCLFQRVAHLVGGDGAGRHVAGDGGRHGRGGSRAGDGGGRGGGCAAAATACCGTTRVGRCCGGEDGSNNT</sequence>
<gene>
    <name evidence="2" type="ORF">SDC9_127039</name>
</gene>
<reference evidence="2" key="1">
    <citation type="submission" date="2019-08" db="EMBL/GenBank/DDBJ databases">
        <authorList>
            <person name="Kucharzyk K."/>
            <person name="Murdoch R.W."/>
            <person name="Higgins S."/>
            <person name="Loffler F."/>
        </authorList>
    </citation>
    <scope>NUCLEOTIDE SEQUENCE</scope>
</reference>
<organism evidence="2">
    <name type="scientific">bioreactor metagenome</name>
    <dbReference type="NCBI Taxonomy" id="1076179"/>
    <lineage>
        <taxon>unclassified sequences</taxon>
        <taxon>metagenomes</taxon>
        <taxon>ecological metagenomes</taxon>
    </lineage>
</organism>
<feature type="region of interest" description="Disordered" evidence="1">
    <location>
        <begin position="45"/>
        <end position="74"/>
    </location>
</feature>
<name>A0A645CSA8_9ZZZZ</name>
<evidence type="ECO:0000313" key="2">
    <source>
        <dbReference type="EMBL" id="MPM79996.1"/>
    </source>
</evidence>
<accession>A0A645CSA8</accession>
<dbReference type="EMBL" id="VSSQ01029744">
    <property type="protein sequence ID" value="MPM79996.1"/>
    <property type="molecule type" value="Genomic_DNA"/>
</dbReference>
<feature type="compositionally biased region" description="Gly residues" evidence="1">
    <location>
        <begin position="61"/>
        <end position="74"/>
    </location>
</feature>
<evidence type="ECO:0000256" key="1">
    <source>
        <dbReference type="SAM" id="MobiDB-lite"/>
    </source>
</evidence>
<protein>
    <submittedName>
        <fullName evidence="2">Uncharacterized protein</fullName>
    </submittedName>
</protein>
<proteinExistence type="predicted"/>